<dbReference type="CDD" id="cd03241">
    <property type="entry name" value="ABC_RecN"/>
    <property type="match status" value="1"/>
</dbReference>
<comment type="similarity">
    <text evidence="1">Belongs to the RecN family.</text>
</comment>
<evidence type="ECO:0000256" key="6">
    <source>
        <dbReference type="ARBA" id="ARBA00023204"/>
    </source>
</evidence>
<dbReference type="GO" id="GO:0009432">
    <property type="term" value="P:SOS response"/>
    <property type="evidence" value="ECO:0007669"/>
    <property type="project" value="TreeGrafter"/>
</dbReference>
<dbReference type="EMBL" id="VBPA01000287">
    <property type="protein sequence ID" value="TMQ69561.1"/>
    <property type="molecule type" value="Genomic_DNA"/>
</dbReference>
<dbReference type="GO" id="GO:0043590">
    <property type="term" value="C:bacterial nucleoid"/>
    <property type="evidence" value="ECO:0007669"/>
    <property type="project" value="TreeGrafter"/>
</dbReference>
<evidence type="ECO:0000256" key="7">
    <source>
        <dbReference type="ARBA" id="ARBA00033408"/>
    </source>
</evidence>
<dbReference type="GO" id="GO:0006310">
    <property type="term" value="P:DNA recombination"/>
    <property type="evidence" value="ECO:0007669"/>
    <property type="project" value="InterPro"/>
</dbReference>
<keyword evidence="5" id="KW-0067">ATP-binding</keyword>
<evidence type="ECO:0000313" key="9">
    <source>
        <dbReference type="Proteomes" id="UP000319836"/>
    </source>
</evidence>
<keyword evidence="6" id="KW-0234">DNA repair</keyword>
<evidence type="ECO:0000256" key="3">
    <source>
        <dbReference type="ARBA" id="ARBA00022741"/>
    </source>
</evidence>
<comment type="caution">
    <text evidence="8">The sequence shown here is derived from an EMBL/GenBank/DDBJ whole genome shotgun (WGS) entry which is preliminary data.</text>
</comment>
<name>A0A538U179_UNCEI</name>
<gene>
    <name evidence="8" type="primary">recN</name>
    <name evidence="8" type="ORF">E6K80_11250</name>
</gene>
<dbReference type="PANTHER" id="PTHR11059:SF0">
    <property type="entry name" value="DNA REPAIR PROTEIN RECN"/>
    <property type="match status" value="1"/>
</dbReference>
<dbReference type="InterPro" id="IPR027417">
    <property type="entry name" value="P-loop_NTPase"/>
</dbReference>
<reference evidence="8 9" key="1">
    <citation type="journal article" date="2019" name="Nat. Microbiol.">
        <title>Mediterranean grassland soil C-N compound turnover is dependent on rainfall and depth, and is mediated by genomically divergent microorganisms.</title>
        <authorList>
            <person name="Diamond S."/>
            <person name="Andeer P.F."/>
            <person name="Li Z."/>
            <person name="Crits-Christoph A."/>
            <person name="Burstein D."/>
            <person name="Anantharaman K."/>
            <person name="Lane K.R."/>
            <person name="Thomas B.C."/>
            <person name="Pan C."/>
            <person name="Northen T.R."/>
            <person name="Banfield J.F."/>
        </authorList>
    </citation>
    <scope>NUCLEOTIDE SEQUENCE [LARGE SCALE GENOMIC DNA]</scope>
    <source>
        <strain evidence="8">WS_10</strain>
    </source>
</reference>
<dbReference type="NCBIfam" id="TIGR00634">
    <property type="entry name" value="recN"/>
    <property type="match status" value="1"/>
</dbReference>
<evidence type="ECO:0000256" key="1">
    <source>
        <dbReference type="ARBA" id="ARBA00009441"/>
    </source>
</evidence>
<evidence type="ECO:0000256" key="2">
    <source>
        <dbReference type="ARBA" id="ARBA00021315"/>
    </source>
</evidence>
<dbReference type="GO" id="GO:0006281">
    <property type="term" value="P:DNA repair"/>
    <property type="evidence" value="ECO:0007669"/>
    <property type="project" value="UniProtKB-KW"/>
</dbReference>
<evidence type="ECO:0000256" key="4">
    <source>
        <dbReference type="ARBA" id="ARBA00022763"/>
    </source>
</evidence>
<dbReference type="PANTHER" id="PTHR11059">
    <property type="entry name" value="DNA REPAIR PROTEIN RECN"/>
    <property type="match status" value="1"/>
</dbReference>
<evidence type="ECO:0000313" key="8">
    <source>
        <dbReference type="EMBL" id="TMQ69561.1"/>
    </source>
</evidence>
<dbReference type="FunFam" id="3.40.50.300:FF:000356">
    <property type="entry name" value="DNA repair protein RecN"/>
    <property type="match status" value="1"/>
</dbReference>
<dbReference type="Proteomes" id="UP000319836">
    <property type="component" value="Unassembled WGS sequence"/>
</dbReference>
<protein>
    <recommendedName>
        <fullName evidence="2">DNA repair protein RecN</fullName>
    </recommendedName>
    <alternativeName>
        <fullName evidence="7">Recombination protein N</fullName>
    </alternativeName>
</protein>
<proteinExistence type="inferred from homology"/>
<organism evidence="8 9">
    <name type="scientific">Eiseniibacteriota bacterium</name>
    <dbReference type="NCBI Taxonomy" id="2212470"/>
    <lineage>
        <taxon>Bacteria</taxon>
        <taxon>Candidatus Eiseniibacteriota</taxon>
    </lineage>
</organism>
<evidence type="ECO:0000256" key="5">
    <source>
        <dbReference type="ARBA" id="ARBA00022840"/>
    </source>
</evidence>
<sequence length="486" mass="52775">ARLLEEWNLPFDGATLVIRREVSEGGRGRATVNQSAVTIASLKRLGELLADLHGQHEHQSLLKPDAPLLALDRLAGLDEARAAFADRLAAWREAERDRERLAASLASFAERGDSLRHAARELDDARLVEGEDEALAQEAARLSHADRLRALAAHALEQLSECDGSATQRLSGATHALEQAAGLDASLEETLPALREAAIGAAESARALATYLDHLEADPERLETIEARRDLVARLVRKYRRSVPELMAWRDEIERELETGEDADGALARAAARVAEAETSCLGAGADLTRRRSEAGAEWSPRLTRELKPLGLASARLAFQIEAVPPASANPLGLDQVTLQFTPNPGEPARPLAKIASGGELSRVMLALQVALEERDRVDLLVFDEVDSGIGGVVAQAVGERLRSLARRRQVVCVTHLPMIAALARHHWSVRKRVSGGRTTVEVARLERAERVAELARMLAGERATETTRRQARELLEDAAPGAATR</sequence>
<keyword evidence="4" id="KW-0227">DNA damage</keyword>
<dbReference type="SUPFAM" id="SSF52540">
    <property type="entry name" value="P-loop containing nucleoside triphosphate hydrolases"/>
    <property type="match status" value="1"/>
</dbReference>
<dbReference type="GO" id="GO:0005524">
    <property type="term" value="F:ATP binding"/>
    <property type="evidence" value="ECO:0007669"/>
    <property type="project" value="UniProtKB-KW"/>
</dbReference>
<dbReference type="Gene3D" id="3.40.50.300">
    <property type="entry name" value="P-loop containing nucleotide triphosphate hydrolases"/>
    <property type="match status" value="2"/>
</dbReference>
<dbReference type="InterPro" id="IPR004604">
    <property type="entry name" value="DNA_recomb/repair_RecN"/>
</dbReference>
<dbReference type="AlphaFoldDB" id="A0A538U179"/>
<keyword evidence="3" id="KW-0547">Nucleotide-binding</keyword>
<accession>A0A538U179</accession>
<feature type="non-terminal residue" evidence="8">
    <location>
        <position position="1"/>
    </location>
</feature>